<dbReference type="Proteomes" id="UP000605784">
    <property type="component" value="Unassembled WGS sequence"/>
</dbReference>
<gene>
    <name evidence="1" type="ORF">GCM10009030_40010</name>
</gene>
<protein>
    <submittedName>
        <fullName evidence="1">Uncharacterized protein</fullName>
    </submittedName>
</protein>
<sequence length="50" mass="5968">MYGFLEKKNFGKIPMGEGEFLERESPMKIDTKGYFRNLSENYDFYIYGVN</sequence>
<reference evidence="1" key="2">
    <citation type="submission" date="2020-09" db="EMBL/GenBank/DDBJ databases">
        <authorList>
            <person name="Sun Q."/>
            <person name="Ohkuma M."/>
        </authorList>
    </citation>
    <scope>NUCLEOTIDE SEQUENCE</scope>
    <source>
        <strain evidence="1">JCM 17820</strain>
    </source>
</reference>
<accession>A0A830GS02</accession>
<keyword evidence="2" id="KW-1185">Reference proteome</keyword>
<comment type="caution">
    <text evidence="1">The sequence shown here is derived from an EMBL/GenBank/DDBJ whole genome shotgun (WGS) entry which is preliminary data.</text>
</comment>
<proteinExistence type="predicted"/>
<evidence type="ECO:0000313" key="1">
    <source>
        <dbReference type="EMBL" id="GGO03910.1"/>
    </source>
</evidence>
<reference evidence="1" key="1">
    <citation type="journal article" date="2014" name="Int. J. Syst. Evol. Microbiol.">
        <title>Complete genome sequence of Corynebacterium casei LMG S-19264T (=DSM 44701T), isolated from a smear-ripened cheese.</title>
        <authorList>
            <consortium name="US DOE Joint Genome Institute (JGI-PGF)"/>
            <person name="Walter F."/>
            <person name="Albersmeier A."/>
            <person name="Kalinowski J."/>
            <person name="Ruckert C."/>
        </authorList>
    </citation>
    <scope>NUCLEOTIDE SEQUENCE</scope>
    <source>
        <strain evidence="1">JCM 17820</strain>
    </source>
</reference>
<organism evidence="1 2">
    <name type="scientific">Haloarcula pellucida</name>
    <dbReference type="NCBI Taxonomy" id="1427151"/>
    <lineage>
        <taxon>Archaea</taxon>
        <taxon>Methanobacteriati</taxon>
        <taxon>Methanobacteriota</taxon>
        <taxon>Stenosarchaea group</taxon>
        <taxon>Halobacteria</taxon>
        <taxon>Halobacteriales</taxon>
        <taxon>Haloarculaceae</taxon>
        <taxon>Haloarcula</taxon>
    </lineage>
</organism>
<dbReference type="AlphaFoldDB" id="A0A830GS02"/>
<dbReference type="EMBL" id="BMOU01000019">
    <property type="protein sequence ID" value="GGO03910.1"/>
    <property type="molecule type" value="Genomic_DNA"/>
</dbReference>
<name>A0A830GS02_9EURY</name>
<evidence type="ECO:0000313" key="2">
    <source>
        <dbReference type="Proteomes" id="UP000605784"/>
    </source>
</evidence>